<dbReference type="PROSITE" id="PS00061">
    <property type="entry name" value="ADH_SHORT"/>
    <property type="match status" value="1"/>
</dbReference>
<dbReference type="EMBL" id="CP026115">
    <property type="protein sequence ID" value="QHG65247.1"/>
    <property type="molecule type" value="Genomic_DNA"/>
</dbReference>
<comment type="subcellular location">
    <subcellularLocation>
        <location evidence="1">Endoplasmic reticulum</location>
    </subcellularLocation>
</comment>
<dbReference type="PANTHER" id="PTHR43899:SF13">
    <property type="entry name" value="RH59310P"/>
    <property type="match status" value="1"/>
</dbReference>
<reference evidence="6 7" key="1">
    <citation type="submission" date="2020-02" db="EMBL/GenBank/DDBJ databases">
        <title>Pseudomonas Putida W5 Complete Genome Assembly.</title>
        <authorList>
            <person name="Yuan Z.-C."/>
            <person name="Shaw G.A."/>
            <person name="Cusano A.D."/>
            <person name="Caddey B.J."/>
            <person name="Weselowski B.J."/>
        </authorList>
    </citation>
    <scope>NUCLEOTIDE SEQUENCE [LARGE SCALE GENOMIC DNA]</scope>
    <source>
        <strain evidence="6 7">W5</strain>
    </source>
</reference>
<dbReference type="InterPro" id="IPR051019">
    <property type="entry name" value="VLCFA-Steroid_DH"/>
</dbReference>
<dbReference type="Gene3D" id="3.40.50.720">
    <property type="entry name" value="NAD(P)-binding Rossmann-like Domain"/>
    <property type="match status" value="1"/>
</dbReference>
<dbReference type="Proteomes" id="UP000464480">
    <property type="component" value="Chromosome"/>
</dbReference>
<feature type="domain" description="Ketoreductase" evidence="5">
    <location>
        <begin position="7"/>
        <end position="186"/>
    </location>
</feature>
<dbReference type="AlphaFoldDB" id="A0A6I6XMU5"/>
<dbReference type="GO" id="GO:0016491">
    <property type="term" value="F:oxidoreductase activity"/>
    <property type="evidence" value="ECO:0007669"/>
    <property type="project" value="UniProtKB-KW"/>
</dbReference>
<name>A0A6I6XMU5_PSEPU</name>
<dbReference type="PRINTS" id="PR00081">
    <property type="entry name" value="GDHRDH"/>
</dbReference>
<gene>
    <name evidence="6" type="ORF">C2H86_12870</name>
</gene>
<evidence type="ECO:0000313" key="7">
    <source>
        <dbReference type="Proteomes" id="UP000464480"/>
    </source>
</evidence>
<organism evidence="6 7">
    <name type="scientific">Pseudomonas putida</name>
    <name type="common">Arthrobacter siderocapsulatus</name>
    <dbReference type="NCBI Taxonomy" id="303"/>
    <lineage>
        <taxon>Bacteria</taxon>
        <taxon>Pseudomonadati</taxon>
        <taxon>Pseudomonadota</taxon>
        <taxon>Gammaproteobacteria</taxon>
        <taxon>Pseudomonadales</taxon>
        <taxon>Pseudomonadaceae</taxon>
        <taxon>Pseudomonas</taxon>
    </lineage>
</organism>
<evidence type="ECO:0000256" key="4">
    <source>
        <dbReference type="RuleBase" id="RU000363"/>
    </source>
</evidence>
<dbReference type="PANTHER" id="PTHR43899">
    <property type="entry name" value="RH59310P"/>
    <property type="match status" value="1"/>
</dbReference>
<evidence type="ECO:0000259" key="5">
    <source>
        <dbReference type="SMART" id="SM00822"/>
    </source>
</evidence>
<evidence type="ECO:0000256" key="1">
    <source>
        <dbReference type="ARBA" id="ARBA00004240"/>
    </source>
</evidence>
<protein>
    <submittedName>
        <fullName evidence="6">SDR family oxidoreductase</fullName>
    </submittedName>
</protein>
<proteinExistence type="inferred from homology"/>
<dbReference type="PRINTS" id="PR00080">
    <property type="entry name" value="SDRFAMILY"/>
</dbReference>
<dbReference type="RefSeq" id="WP_159410592.1">
    <property type="nucleotide sequence ID" value="NZ_CP026115.2"/>
</dbReference>
<evidence type="ECO:0000313" key="6">
    <source>
        <dbReference type="EMBL" id="QHG65247.1"/>
    </source>
</evidence>
<dbReference type="InterPro" id="IPR002347">
    <property type="entry name" value="SDR_fam"/>
</dbReference>
<dbReference type="InterPro" id="IPR057326">
    <property type="entry name" value="KR_dom"/>
</dbReference>
<evidence type="ECO:0000256" key="2">
    <source>
        <dbReference type="ARBA" id="ARBA00006484"/>
    </source>
</evidence>
<comment type="similarity">
    <text evidence="2 4">Belongs to the short-chain dehydrogenases/reductases (SDR) family.</text>
</comment>
<sequence>MTQEFKGTALITGASTGIGSIYAEQLARRGYDLVLVARNRERLNALAGRLTTETQQAVEVFAADLANAEGLRQVERKLQEDASITMLVNNAGVGTHTSLLDSNVERMAEMINLNVTALTRLTYAAIPGFVARQHGAVINISSVVSLAPEMLNGVYGASKAYVTAFTQSLHKELADKGIKIQAVLPGATATDLWEIGGLPLKNLDPGIVMSAQDLVTGALQDFDKDVLISLPSLHDLQAFERYEASRQALFGQLSKSQLAPRYSAN</sequence>
<keyword evidence="3" id="KW-0560">Oxidoreductase</keyword>
<dbReference type="SUPFAM" id="SSF51735">
    <property type="entry name" value="NAD(P)-binding Rossmann-fold domains"/>
    <property type="match status" value="1"/>
</dbReference>
<accession>A0A6I6XMU5</accession>
<dbReference type="InterPro" id="IPR020904">
    <property type="entry name" value="Sc_DH/Rdtase_CS"/>
</dbReference>
<dbReference type="SMART" id="SM00822">
    <property type="entry name" value="PKS_KR"/>
    <property type="match status" value="1"/>
</dbReference>
<dbReference type="InterPro" id="IPR036291">
    <property type="entry name" value="NAD(P)-bd_dom_sf"/>
</dbReference>
<dbReference type="Pfam" id="PF00106">
    <property type="entry name" value="adh_short"/>
    <property type="match status" value="1"/>
</dbReference>
<evidence type="ECO:0000256" key="3">
    <source>
        <dbReference type="ARBA" id="ARBA00023002"/>
    </source>
</evidence>
<dbReference type="PIRSF" id="PIRSF000126">
    <property type="entry name" value="11-beta-HSD1"/>
    <property type="match status" value="1"/>
</dbReference>